<feature type="compositionally biased region" description="Basic residues" evidence="8">
    <location>
        <begin position="565"/>
        <end position="590"/>
    </location>
</feature>
<feature type="compositionally biased region" description="Basic and acidic residues" evidence="8">
    <location>
        <begin position="1114"/>
        <end position="1131"/>
    </location>
</feature>
<feature type="compositionally biased region" description="Basic and acidic residues" evidence="8">
    <location>
        <begin position="727"/>
        <end position="740"/>
    </location>
</feature>
<feature type="region of interest" description="Disordered" evidence="8">
    <location>
        <begin position="2304"/>
        <end position="2420"/>
    </location>
</feature>
<evidence type="ECO:0000256" key="8">
    <source>
        <dbReference type="SAM" id="MobiDB-lite"/>
    </source>
</evidence>
<dbReference type="Pfam" id="PF09494">
    <property type="entry name" value="Slx4"/>
    <property type="match status" value="1"/>
</dbReference>
<feature type="region of interest" description="Disordered" evidence="8">
    <location>
        <begin position="527"/>
        <end position="599"/>
    </location>
</feature>
<feature type="region of interest" description="Disordered" evidence="8">
    <location>
        <begin position="1405"/>
        <end position="1610"/>
    </location>
</feature>
<feature type="compositionally biased region" description="Basic and acidic residues" evidence="8">
    <location>
        <begin position="1027"/>
        <end position="1036"/>
    </location>
</feature>
<proteinExistence type="inferred from homology"/>
<feature type="compositionally biased region" description="Basic and acidic residues" evidence="8">
    <location>
        <begin position="1485"/>
        <end position="1495"/>
    </location>
</feature>
<evidence type="ECO:0000256" key="1">
    <source>
        <dbReference type="ARBA" id="ARBA00004123"/>
    </source>
</evidence>
<dbReference type="PROSITE" id="PS50097">
    <property type="entry name" value="BTB"/>
    <property type="match status" value="1"/>
</dbReference>
<feature type="region of interest" description="Disordered" evidence="8">
    <location>
        <begin position="1909"/>
        <end position="1934"/>
    </location>
</feature>
<evidence type="ECO:0000256" key="7">
    <source>
        <dbReference type="ARBA" id="ARBA00029496"/>
    </source>
</evidence>
<feature type="compositionally biased region" description="Basic and acidic residues" evidence="8">
    <location>
        <begin position="19"/>
        <end position="29"/>
    </location>
</feature>
<feature type="compositionally biased region" description="Basic residues" evidence="8">
    <location>
        <begin position="2344"/>
        <end position="2353"/>
    </location>
</feature>
<evidence type="ECO:0000313" key="10">
    <source>
        <dbReference type="EnsemblMetazoa" id="XP_038057424.1"/>
    </source>
</evidence>
<feature type="compositionally biased region" description="Polar residues" evidence="8">
    <location>
        <begin position="2124"/>
        <end position="2135"/>
    </location>
</feature>
<keyword evidence="11" id="KW-1185">Reference proteome</keyword>
<feature type="compositionally biased region" description="Polar residues" evidence="8">
    <location>
        <begin position="2361"/>
        <end position="2371"/>
    </location>
</feature>
<feature type="compositionally biased region" description="Acidic residues" evidence="8">
    <location>
        <begin position="877"/>
        <end position="886"/>
    </location>
</feature>
<feature type="region of interest" description="Disordered" evidence="8">
    <location>
        <begin position="1862"/>
        <end position="1894"/>
    </location>
</feature>
<feature type="compositionally biased region" description="Polar residues" evidence="8">
    <location>
        <begin position="1554"/>
        <end position="1564"/>
    </location>
</feature>
<keyword evidence="3" id="KW-0227">DNA damage</keyword>
<organism evidence="10 11">
    <name type="scientific">Patiria miniata</name>
    <name type="common">Bat star</name>
    <name type="synonym">Asterina miniata</name>
    <dbReference type="NCBI Taxonomy" id="46514"/>
    <lineage>
        <taxon>Eukaryota</taxon>
        <taxon>Metazoa</taxon>
        <taxon>Echinodermata</taxon>
        <taxon>Eleutherozoa</taxon>
        <taxon>Asterozoa</taxon>
        <taxon>Asteroidea</taxon>
        <taxon>Valvatacea</taxon>
        <taxon>Valvatida</taxon>
        <taxon>Asterinidae</taxon>
        <taxon>Patiria</taxon>
    </lineage>
</organism>
<dbReference type="EnsemblMetazoa" id="XM_038201496.1">
    <property type="protein sequence ID" value="XP_038057424.1"/>
    <property type="gene ID" value="LOC119729013"/>
</dbReference>
<accession>A0A914A1A3</accession>
<feature type="compositionally biased region" description="Basic and acidic residues" evidence="8">
    <location>
        <begin position="1818"/>
        <end position="1847"/>
    </location>
</feature>
<dbReference type="GO" id="GO:0006281">
    <property type="term" value="P:DNA repair"/>
    <property type="evidence" value="ECO:0007669"/>
    <property type="project" value="UniProtKB-KW"/>
</dbReference>
<dbReference type="InterPro" id="IPR000210">
    <property type="entry name" value="BTB/POZ_dom"/>
</dbReference>
<feature type="region of interest" description="Disordered" evidence="8">
    <location>
        <begin position="1207"/>
        <end position="1231"/>
    </location>
</feature>
<dbReference type="OMA" id="EMSAMEF"/>
<feature type="region of interest" description="Disordered" evidence="8">
    <location>
        <begin position="1654"/>
        <end position="1850"/>
    </location>
</feature>
<feature type="compositionally biased region" description="Gly residues" evidence="8">
    <location>
        <begin position="530"/>
        <end position="544"/>
    </location>
</feature>
<feature type="region of interest" description="Disordered" evidence="8">
    <location>
        <begin position="461"/>
        <end position="483"/>
    </location>
</feature>
<feature type="compositionally biased region" description="Polar residues" evidence="8">
    <location>
        <begin position="197"/>
        <end position="213"/>
    </location>
</feature>
<evidence type="ECO:0000256" key="5">
    <source>
        <dbReference type="ARBA" id="ARBA00023204"/>
    </source>
</evidence>
<dbReference type="OrthoDB" id="5576441at2759"/>
<feature type="region of interest" description="Disordered" evidence="8">
    <location>
        <begin position="726"/>
        <end position="746"/>
    </location>
</feature>
<evidence type="ECO:0000313" key="11">
    <source>
        <dbReference type="Proteomes" id="UP000887568"/>
    </source>
</evidence>
<feature type="domain" description="BTB" evidence="9">
    <location>
        <begin position="925"/>
        <end position="995"/>
    </location>
</feature>
<evidence type="ECO:0000256" key="2">
    <source>
        <dbReference type="ARBA" id="ARBA00006661"/>
    </source>
</evidence>
<dbReference type="SUPFAM" id="SSF54695">
    <property type="entry name" value="POZ domain"/>
    <property type="match status" value="1"/>
</dbReference>
<feature type="compositionally biased region" description="Polar residues" evidence="8">
    <location>
        <begin position="1037"/>
        <end position="1051"/>
    </location>
</feature>
<feature type="compositionally biased region" description="Polar residues" evidence="8">
    <location>
        <begin position="623"/>
        <end position="632"/>
    </location>
</feature>
<feature type="compositionally biased region" description="Polar residues" evidence="8">
    <location>
        <begin position="153"/>
        <end position="171"/>
    </location>
</feature>
<dbReference type="InterPro" id="IPR018574">
    <property type="entry name" value="Structure-sp_endonuc_su_Slx4"/>
</dbReference>
<feature type="compositionally biased region" description="Low complexity" evidence="8">
    <location>
        <begin position="1565"/>
        <end position="1575"/>
    </location>
</feature>
<reference evidence="10" key="1">
    <citation type="submission" date="2022-11" db="UniProtKB">
        <authorList>
            <consortium name="EnsemblMetazoa"/>
        </authorList>
    </citation>
    <scope>IDENTIFICATION</scope>
</reference>
<protein>
    <recommendedName>
        <fullName evidence="7">Structure-specific endonuclease subunit SLX4</fullName>
    </recommendedName>
</protein>
<evidence type="ECO:0000256" key="4">
    <source>
        <dbReference type="ARBA" id="ARBA00023172"/>
    </source>
</evidence>
<feature type="region of interest" description="Disordered" evidence="8">
    <location>
        <begin position="1077"/>
        <end position="1192"/>
    </location>
</feature>
<dbReference type="CDD" id="cd22999">
    <property type="entry name" value="SAP_SLX4"/>
    <property type="match status" value="1"/>
</dbReference>
<dbReference type="SMART" id="SM00225">
    <property type="entry name" value="BTB"/>
    <property type="match status" value="1"/>
</dbReference>
<feature type="region of interest" description="Disordered" evidence="8">
    <location>
        <begin position="2107"/>
        <end position="2137"/>
    </location>
</feature>
<feature type="compositionally biased region" description="Low complexity" evidence="8">
    <location>
        <begin position="1917"/>
        <end position="1928"/>
    </location>
</feature>
<dbReference type="RefSeq" id="XP_038057424.1">
    <property type="nucleotide sequence ID" value="XM_038201496.1"/>
</dbReference>
<feature type="compositionally biased region" description="Polar residues" evidence="8">
    <location>
        <begin position="2327"/>
        <end position="2343"/>
    </location>
</feature>
<comment type="subcellular location">
    <subcellularLocation>
        <location evidence="1">Nucleus</location>
    </subcellularLocation>
</comment>
<feature type="compositionally biased region" description="Polar residues" evidence="8">
    <location>
        <begin position="1207"/>
        <end position="1222"/>
    </location>
</feature>
<evidence type="ECO:0000256" key="6">
    <source>
        <dbReference type="ARBA" id="ARBA00023242"/>
    </source>
</evidence>
<feature type="compositionally biased region" description="Pro residues" evidence="8">
    <location>
        <begin position="1797"/>
        <end position="1809"/>
    </location>
</feature>
<dbReference type="Gene3D" id="3.30.710.10">
    <property type="entry name" value="Potassium Channel Kv1.1, Chain A"/>
    <property type="match status" value="1"/>
</dbReference>
<feature type="compositionally biased region" description="Gly residues" evidence="8">
    <location>
        <begin position="461"/>
        <end position="479"/>
    </location>
</feature>
<dbReference type="GeneID" id="119729013"/>
<feature type="compositionally biased region" description="Polar residues" evidence="8">
    <location>
        <begin position="253"/>
        <end position="277"/>
    </location>
</feature>
<feature type="compositionally biased region" description="Polar residues" evidence="8">
    <location>
        <begin position="87"/>
        <end position="98"/>
    </location>
</feature>
<dbReference type="InterPro" id="IPR011333">
    <property type="entry name" value="SKP1/BTB/POZ_sf"/>
</dbReference>
<feature type="compositionally biased region" description="Low complexity" evidence="8">
    <location>
        <begin position="1142"/>
        <end position="1152"/>
    </location>
</feature>
<feature type="region of interest" description="Disordered" evidence="8">
    <location>
        <begin position="876"/>
        <end position="895"/>
    </location>
</feature>
<keyword evidence="6" id="KW-0539">Nucleus</keyword>
<keyword evidence="5" id="KW-0234">DNA repair</keyword>
<feature type="compositionally biased region" description="Polar residues" evidence="8">
    <location>
        <begin position="1444"/>
        <end position="1453"/>
    </location>
</feature>
<feature type="compositionally biased region" description="Polar residues" evidence="8">
    <location>
        <begin position="803"/>
        <end position="837"/>
    </location>
</feature>
<evidence type="ECO:0000256" key="3">
    <source>
        <dbReference type="ARBA" id="ARBA00022763"/>
    </source>
</evidence>
<feature type="region of interest" description="Disordered" evidence="8">
    <location>
        <begin position="247"/>
        <end position="285"/>
    </location>
</feature>
<dbReference type="PANTHER" id="PTHR21541:SF3">
    <property type="entry name" value="STRUCTURE-SPECIFIC ENDONUCLEASE SUBUNIT SLX4"/>
    <property type="match status" value="1"/>
</dbReference>
<dbReference type="PANTHER" id="PTHR21541">
    <property type="entry name" value="BTB POZ DOMAIN CONTAINING 12"/>
    <property type="match status" value="1"/>
</dbReference>
<feature type="compositionally biased region" description="Polar residues" evidence="8">
    <location>
        <begin position="553"/>
        <end position="564"/>
    </location>
</feature>
<feature type="region of interest" description="Disordered" evidence="8">
    <location>
        <begin position="1946"/>
        <end position="2061"/>
    </location>
</feature>
<dbReference type="GO" id="GO:0006260">
    <property type="term" value="P:DNA replication"/>
    <property type="evidence" value="ECO:0007669"/>
    <property type="project" value="InterPro"/>
</dbReference>
<comment type="similarity">
    <text evidence="2">Belongs to the SLX4 family.</text>
</comment>
<dbReference type="Pfam" id="PF00651">
    <property type="entry name" value="BTB"/>
    <property type="match status" value="1"/>
</dbReference>
<feature type="compositionally biased region" description="Acidic residues" evidence="8">
    <location>
        <begin position="1496"/>
        <end position="1513"/>
    </location>
</feature>
<feature type="compositionally biased region" description="Polar residues" evidence="8">
    <location>
        <begin position="1740"/>
        <end position="1749"/>
    </location>
</feature>
<dbReference type="GO" id="GO:0000712">
    <property type="term" value="P:resolution of meiotic recombination intermediates"/>
    <property type="evidence" value="ECO:0007669"/>
    <property type="project" value="TreeGrafter"/>
</dbReference>
<sequence>MNEGSQIQHDSDDCMASQSDHEKLLERINSRKLYNARRDEKSGAQKLVEQTSLPDTVRAGESDTSKTSSRRGKLSLRRDANRPGHSGKQNSSATSQTKAPKEVMKAILGETTLNQSSDFKEPRGCRAPLHEPKGRRRLGSSLSRAKSSKARNNPISASVHASTSTGKTQELTAADAGRQTVSRVKLNTPELSDDSNTKSSLDTTGSLNSTRTSPVKACSVYVSKLKLSTDSLSHTKLNDKVATSEVTLEPVQLPNSANDDPTKYSNTESELGSLTETSNEDQAGDTAQKCPVCHEAFLGDDATENLQQHVQMCLRQRFASSIQSRDFTANSDDTSGDEEFARLLQRREEEKVREERLTDSEKYFCQICQRELSHMNSTRRSQHINRCMDSMETVEPQQEPAASGHQTVRGTVPDCPICGKHFKTKKQRESHLKKCARVNQVSAQRLIELVKVQEEVQAQGEGLGGSIGGSTGGSKGGSMEGATVGSLRGAKAGSLEGSVGGFTGGATGASLGASVGGFTGGSVEGSVGSSAGGSTGGSVGGSLGGPAAVGDTLGSTHAPESSRPTVRRGRGGRNATRGRSRARGKGRRKPQVPVEAQPLDEETQVAMALSASLVQQPDPGPSTEGTVAQPASTTGRAPKPPGKTGRKKKAGRKEGNKEVPLLIKRTEEERSRLLEARMADIILPQEVATVQKTPSLKKSKVARRHRQPSPWKPRTCIHLAEAAAAVTHREQRDEDQKESSEGQVLKKSQTLPLWSLASDCTSSSQTPFYVHRLLPVVTPQKRVTSRRANAVGGPTTPGKHSQEQFNQQTSPFKGTPHTTAPSSRNVSLTPSQEGSATQALGRTVQILADLAAESALPACATQSSDRSLITASGFIPADEEEAEAGGEEPKHLNEEDNEESMIAVNQHQMEILQSLAGLVNSKDLSDLHLVTSDGSVIYAHQFMIKLRCPSLYKLIEESPSYSSSQAKSLDLRDFSHGSLLCALHFIYSGRGTVTSSTADEVWKFAKRFSLPKLSDICSEFHNEIDKSRAASERDVQSSESDLVSGPQGSTQVVGQENEDFFANRGLDDLIQSLWDSSDEETDDHHKEDGDDASDDSDGNQKAPASQTKRRFSHRVSDTDSDTEAKDIVPDDKELDEIYEFFSTQRQQRSQRSNVKKSEDSGDAESDENAVDEEEVDNDGGEVDEENSEKVSANCRRQSFTIVEQLQSSCLPQSQRSQTNEVSSELGDVNSKHLRDHVLQEQTAKRQKFDGSSNGVAEHINSSSELITPCFVHVKRLSNDLSVSPLKEKHTTATVGKCLELQCNLKTGHMESRQPELNELKENTKKLSQIPGEHCSIHQGADATLADVGDSIFQYCDENEDDVEMLDVSQTSESEIDQPSTVQSRKIDMEGDQNAFNQSADLLGSFSSERGKDVSDMDEVESTVKVPTDRRGTCSSSGSEDESLPNVNMSQPEKQVSERPEDSRSSGHPSEEEMVSDEGPELSVSEDAKEQSRDSGEDAVIDLSQDDEDQEIESVESGLEEGNCTDNNKDTVQEDFSDKDRDEDLPIIVPLSPDPTLSGTKITSNPPKTYLPTKKPSPSKPPILKPLKFTFRRRDRQGDTKEIPVRTEPTELNTFGTPAVYRMERTKPKSSDAFATILETPAAFRAEADVIRDSSTPMFGTSAGGVSNRHDCISPKISPVKESTNDDQGKGKRVGALTRKETSRSSDSSNKSGRGIMNDGSPVLKLLSKNSLSKKDKDIRATSTTNSLSKATVFEATQEDSSVQEESGPDSPSLSGTPVRPTPDCFDADTPVIVSSIPPAPLSPSPPPSPTFGSVCSLKAKESVSDSSEHQHLDDSIVDERSAREESFSTRCKRKLQQEDLEWENVEAPSKRPKGLAIASHGPPHTVINTNLSPACTTDEDDVVLVSNEEENGEVLRSSRSGSNGTNTGIAVRSDKVSWPEQLCVGLSPTRYSPESPSSDEAEISQDAFHDASTPRIQVDKASVLETTGSLKEYSLPVSPAKDSKCQSSPGNSPEPKSWSQNPFRRRDTENAASRSNPQSFTLSQKSASDVESTPSTLAQNASEDQFAYFGDDGGGYMDDFSFCSDGERGPEGVEVEVIASEKTHTKTNTLKGGGAVSHLEKPSTSDPNPLKSASGTRRGFQVNLSIQNFSSSEEDASPPKLALRLKDYVGVLSTSMQLREEAEEFGCSESFLFELKAGHVDEETAWGGVMRTGGGLDVEQAQKKSSEVGKQVPPTPVVSRKQPMNKETIDKLYHPPAPVTPMPHYDDMNTPGLKNELKRFGVKPLPKKKARLKLKEIYSYTHQVLEDSDSDADMSGPTTFKLPSAATKRTTSKPQSRQTASKKSPTRKNKKSNQKQGSKGCQASQVETATVSRPACSGTSAGGDRESLDSDDSEYGNSRECPEGNEDDDDEEEDYLEPSQRTAANLEEAIRTYIKTNHSLYEKILCFEPLELDKFHAELKNAGIKYSKNKLREFLDYHCITFRVITSSTNRHVRKPKQPKSK</sequence>
<feature type="compositionally biased region" description="Polar residues" evidence="8">
    <location>
        <begin position="1758"/>
        <end position="1775"/>
    </location>
</feature>
<dbReference type="Proteomes" id="UP000887568">
    <property type="component" value="Unplaced"/>
</dbReference>
<feature type="compositionally biased region" description="Basic and acidic residues" evidence="8">
    <location>
        <begin position="1526"/>
        <end position="1543"/>
    </location>
</feature>
<keyword evidence="4" id="KW-0233">DNA recombination</keyword>
<feature type="region of interest" description="Disordered" evidence="8">
    <location>
        <begin position="781"/>
        <end position="837"/>
    </location>
</feature>
<feature type="compositionally biased region" description="Acidic residues" evidence="8">
    <location>
        <begin position="2403"/>
        <end position="2416"/>
    </location>
</feature>
<feature type="compositionally biased region" description="Basic and acidic residues" evidence="8">
    <location>
        <begin position="118"/>
        <end position="132"/>
    </location>
</feature>
<feature type="region of interest" description="Disordered" evidence="8">
    <location>
        <begin position="614"/>
        <end position="658"/>
    </location>
</feature>
<feature type="region of interest" description="Disordered" evidence="8">
    <location>
        <begin position="1"/>
        <end position="213"/>
    </location>
</feature>
<feature type="compositionally biased region" description="Acidic residues" evidence="8">
    <location>
        <begin position="1160"/>
        <end position="1186"/>
    </location>
</feature>
<feature type="compositionally biased region" description="Basic and acidic residues" evidence="8">
    <location>
        <begin position="1595"/>
        <end position="1608"/>
    </location>
</feature>
<dbReference type="GO" id="GO:0033557">
    <property type="term" value="C:Slx1-Slx4 complex"/>
    <property type="evidence" value="ECO:0007669"/>
    <property type="project" value="InterPro"/>
</dbReference>
<name>A0A914A1A3_PATMI</name>
<feature type="compositionally biased region" description="Basic and acidic residues" evidence="8">
    <location>
        <begin position="1454"/>
        <end position="1470"/>
    </location>
</feature>
<feature type="compositionally biased region" description="Polar residues" evidence="8">
    <location>
        <begin position="2030"/>
        <end position="2061"/>
    </location>
</feature>
<evidence type="ECO:0000259" key="9">
    <source>
        <dbReference type="PROSITE" id="PS50097"/>
    </source>
</evidence>
<feature type="region of interest" description="Disordered" evidence="8">
    <location>
        <begin position="1027"/>
        <end position="1051"/>
    </location>
</feature>